<dbReference type="CDD" id="cd04301">
    <property type="entry name" value="NAT_SF"/>
    <property type="match status" value="1"/>
</dbReference>
<reference evidence="4" key="1">
    <citation type="submission" date="2022-10" db="EMBL/GenBank/DDBJ databases">
        <title>The complete genomes of actinobacterial strains from the NBC collection.</title>
        <authorList>
            <person name="Joergensen T.S."/>
            <person name="Alvarez Arevalo M."/>
            <person name="Sterndorff E.B."/>
            <person name="Faurdal D."/>
            <person name="Vuksanovic O."/>
            <person name="Mourched A.-S."/>
            <person name="Charusanti P."/>
            <person name="Shaw S."/>
            <person name="Blin K."/>
            <person name="Weber T."/>
        </authorList>
    </citation>
    <scope>NUCLEOTIDE SEQUENCE</scope>
    <source>
        <strain evidence="4">NBC_00303</strain>
    </source>
</reference>
<sequence length="168" mass="17886">MNAHTTAAVVHSPGGLLRDPDALAALLTDYHLSTEAEKGLPVVDATRLPARYLAEIRDPRTAFADDTVFLAVDAGAPAGCLVVTAPDAGTAEIKRVWTDPARRGRGIASALLHAAIAHCADRGVATVRLSVWSWRTPAIALYERSGFRVTGSWDPREDLVCMEYPAAA</sequence>
<keyword evidence="2" id="KW-0012">Acyltransferase</keyword>
<dbReference type="PROSITE" id="PS51186">
    <property type="entry name" value="GNAT"/>
    <property type="match status" value="1"/>
</dbReference>
<dbReference type="RefSeq" id="WP_266495493.1">
    <property type="nucleotide sequence ID" value="NZ_CP108036.1"/>
</dbReference>
<dbReference type="EMBL" id="CP108036">
    <property type="protein sequence ID" value="WUN77673.1"/>
    <property type="molecule type" value="Genomic_DNA"/>
</dbReference>
<dbReference type="InterPro" id="IPR050832">
    <property type="entry name" value="Bact_Acetyltransf"/>
</dbReference>
<dbReference type="GeneID" id="95495100"/>
<dbReference type="Proteomes" id="UP001432312">
    <property type="component" value="Chromosome"/>
</dbReference>
<feature type="domain" description="N-acetyltransferase" evidence="3">
    <location>
        <begin position="15"/>
        <end position="167"/>
    </location>
</feature>
<organism evidence="4 5">
    <name type="scientific">Streptomyces erythrochromogenes</name>
    <dbReference type="NCBI Taxonomy" id="285574"/>
    <lineage>
        <taxon>Bacteria</taxon>
        <taxon>Bacillati</taxon>
        <taxon>Actinomycetota</taxon>
        <taxon>Actinomycetes</taxon>
        <taxon>Kitasatosporales</taxon>
        <taxon>Streptomycetaceae</taxon>
        <taxon>Streptomyces</taxon>
    </lineage>
</organism>
<dbReference type="Gene3D" id="3.40.630.30">
    <property type="match status" value="1"/>
</dbReference>
<evidence type="ECO:0000256" key="1">
    <source>
        <dbReference type="ARBA" id="ARBA00022679"/>
    </source>
</evidence>
<evidence type="ECO:0000313" key="5">
    <source>
        <dbReference type="Proteomes" id="UP001432312"/>
    </source>
</evidence>
<protein>
    <submittedName>
        <fullName evidence="4">GNAT family N-acetyltransferase</fullName>
    </submittedName>
</protein>
<gene>
    <name evidence="4" type="ORF">OHA91_03655</name>
</gene>
<dbReference type="Pfam" id="PF00583">
    <property type="entry name" value="Acetyltransf_1"/>
    <property type="match status" value="1"/>
</dbReference>
<dbReference type="InterPro" id="IPR016181">
    <property type="entry name" value="Acyl_CoA_acyltransferase"/>
</dbReference>
<keyword evidence="1" id="KW-0808">Transferase</keyword>
<dbReference type="InterPro" id="IPR000182">
    <property type="entry name" value="GNAT_dom"/>
</dbReference>
<proteinExistence type="predicted"/>
<dbReference type="PANTHER" id="PTHR43877:SF2">
    <property type="entry name" value="AMINOALKYLPHOSPHONATE N-ACETYLTRANSFERASE-RELATED"/>
    <property type="match status" value="1"/>
</dbReference>
<name>A0ABZ1Q6Y3_9ACTN</name>
<dbReference type="SUPFAM" id="SSF55729">
    <property type="entry name" value="Acyl-CoA N-acyltransferases (Nat)"/>
    <property type="match status" value="1"/>
</dbReference>
<keyword evidence="5" id="KW-1185">Reference proteome</keyword>
<evidence type="ECO:0000256" key="2">
    <source>
        <dbReference type="ARBA" id="ARBA00023315"/>
    </source>
</evidence>
<dbReference type="PANTHER" id="PTHR43877">
    <property type="entry name" value="AMINOALKYLPHOSPHONATE N-ACETYLTRANSFERASE-RELATED-RELATED"/>
    <property type="match status" value="1"/>
</dbReference>
<evidence type="ECO:0000313" key="4">
    <source>
        <dbReference type="EMBL" id="WUN77673.1"/>
    </source>
</evidence>
<evidence type="ECO:0000259" key="3">
    <source>
        <dbReference type="PROSITE" id="PS51186"/>
    </source>
</evidence>
<accession>A0ABZ1Q6Y3</accession>